<keyword evidence="3" id="KW-0067">ATP-binding</keyword>
<dbReference type="InterPro" id="IPR050267">
    <property type="entry name" value="Anti-sigma-factor_SerPK"/>
</dbReference>
<dbReference type="PANTHER" id="PTHR35526:SF3">
    <property type="entry name" value="ANTI-SIGMA-F FACTOR RSBW"/>
    <property type="match status" value="1"/>
</dbReference>
<dbReference type="PANTHER" id="PTHR35526">
    <property type="entry name" value="ANTI-SIGMA-F FACTOR RSBW-RELATED"/>
    <property type="match status" value="1"/>
</dbReference>
<keyword evidence="4" id="KW-1185">Reference proteome</keyword>
<dbReference type="Proteomes" id="UP001056708">
    <property type="component" value="Chromosome"/>
</dbReference>
<evidence type="ECO:0000256" key="1">
    <source>
        <dbReference type="ARBA" id="ARBA00022527"/>
    </source>
</evidence>
<evidence type="ECO:0000313" key="3">
    <source>
        <dbReference type="EMBL" id="USR91587.1"/>
    </source>
</evidence>
<dbReference type="GO" id="GO:0005524">
    <property type="term" value="F:ATP binding"/>
    <property type="evidence" value="ECO:0007669"/>
    <property type="project" value="UniProtKB-KW"/>
</dbReference>
<reference evidence="3" key="1">
    <citation type="submission" date="2022-06" db="EMBL/GenBank/DDBJ databases">
        <title>Genome sequence of Phormidium yuhuli AB48 isolated from an industrial photobioreactor environment.</title>
        <authorList>
            <person name="Qiu Y."/>
            <person name="Noonan A.J.C."/>
            <person name="Dofher K."/>
            <person name="Koch M."/>
            <person name="Kieft B."/>
            <person name="Lin X."/>
            <person name="Ziels R.M."/>
            <person name="Hallam S.J."/>
        </authorList>
    </citation>
    <scope>NUCLEOTIDE SEQUENCE</scope>
    <source>
        <strain evidence="3">AB48</strain>
    </source>
</reference>
<feature type="domain" description="Histidine kinase/HSP90-like ATPase" evidence="2">
    <location>
        <begin position="13"/>
        <end position="134"/>
    </location>
</feature>
<keyword evidence="1" id="KW-0418">Kinase</keyword>
<dbReference type="InterPro" id="IPR003594">
    <property type="entry name" value="HATPase_dom"/>
</dbReference>
<dbReference type="RefSeq" id="WP_252663603.1">
    <property type="nucleotide sequence ID" value="NZ_CP098611.1"/>
</dbReference>
<gene>
    <name evidence="3" type="ORF">NEA10_02330</name>
</gene>
<protein>
    <submittedName>
        <fullName evidence="3">ATP-binding protein</fullName>
    </submittedName>
</protein>
<keyword evidence="1" id="KW-0723">Serine/threonine-protein kinase</keyword>
<dbReference type="CDD" id="cd16936">
    <property type="entry name" value="HATPase_RsbW-like"/>
    <property type="match status" value="1"/>
</dbReference>
<organism evidence="3 4">
    <name type="scientific">Phormidium yuhuli AB48</name>
    <dbReference type="NCBI Taxonomy" id="2940671"/>
    <lineage>
        <taxon>Bacteria</taxon>
        <taxon>Bacillati</taxon>
        <taxon>Cyanobacteriota</taxon>
        <taxon>Cyanophyceae</taxon>
        <taxon>Oscillatoriophycideae</taxon>
        <taxon>Oscillatoriales</taxon>
        <taxon>Oscillatoriaceae</taxon>
        <taxon>Phormidium</taxon>
        <taxon>Phormidium yuhuli</taxon>
    </lineage>
</organism>
<name>A0ABY5AQT8_9CYAN</name>
<dbReference type="InterPro" id="IPR036890">
    <property type="entry name" value="HATPase_C_sf"/>
</dbReference>
<dbReference type="Gene3D" id="3.30.565.10">
    <property type="entry name" value="Histidine kinase-like ATPase, C-terminal domain"/>
    <property type="match status" value="1"/>
</dbReference>
<evidence type="ECO:0000313" key="4">
    <source>
        <dbReference type="Proteomes" id="UP001056708"/>
    </source>
</evidence>
<evidence type="ECO:0000259" key="2">
    <source>
        <dbReference type="Pfam" id="PF13581"/>
    </source>
</evidence>
<keyword evidence="1" id="KW-0808">Transferase</keyword>
<accession>A0ABY5AQT8</accession>
<dbReference type="EMBL" id="CP098611">
    <property type="protein sequence ID" value="USR91587.1"/>
    <property type="molecule type" value="Genomic_DNA"/>
</dbReference>
<dbReference type="SUPFAM" id="SSF55874">
    <property type="entry name" value="ATPase domain of HSP90 chaperone/DNA topoisomerase II/histidine kinase"/>
    <property type="match status" value="1"/>
</dbReference>
<dbReference type="Pfam" id="PF13581">
    <property type="entry name" value="HATPase_c_2"/>
    <property type="match status" value="1"/>
</dbReference>
<sequence>MSKFPLSASLRVPTDLSALARVLDWFDGLESPIVPQRIWLQLKTALAEAFTNAVRHAHQGESALTVEIHFEQTAEFLRLKVIDCGPRFDLEAKLQDLPDVDLNATGGRGLRLMDCIADELCYTRLEDNRNCLSLLKRYQIQSGS</sequence>
<proteinExistence type="predicted"/>
<keyword evidence="3" id="KW-0547">Nucleotide-binding</keyword>